<evidence type="ECO:0000313" key="11">
    <source>
        <dbReference type="Proteomes" id="UP000242877"/>
    </source>
</evidence>
<comment type="subcellular location">
    <subcellularLocation>
        <location evidence="1 7">Endoplasmic reticulum membrane</location>
        <topology evidence="1 7">Peripheral membrane protein</topology>
        <orientation evidence="1 7">Lumenal side</orientation>
    </subcellularLocation>
</comment>
<keyword evidence="10" id="KW-0675">Receptor</keyword>
<protein>
    <recommendedName>
        <fullName evidence="7">Endoplasmic reticulum lectin</fullName>
    </recommendedName>
    <alternativeName>
        <fullName evidence="7">Protein OS-9 homolog</fullName>
    </alternativeName>
</protein>
<name>A0A167VU53_9EURO</name>
<accession>A0A167VU53</accession>
<dbReference type="Gene3D" id="2.70.130.10">
    <property type="entry name" value="Mannose-6-phosphate receptor binding domain"/>
    <property type="match status" value="1"/>
</dbReference>
<feature type="region of interest" description="Disordered" evidence="8">
    <location>
        <begin position="155"/>
        <end position="176"/>
    </location>
</feature>
<dbReference type="InterPro" id="IPR012913">
    <property type="entry name" value="OS9-like_dom"/>
</dbReference>
<evidence type="ECO:0000256" key="2">
    <source>
        <dbReference type="ARBA" id="ARBA00009918"/>
    </source>
</evidence>
<reference evidence="10 11" key="1">
    <citation type="journal article" date="2016" name="Genome Biol. Evol.">
        <title>Divergent and convergent evolution of fungal pathogenicity.</title>
        <authorList>
            <person name="Shang Y."/>
            <person name="Xiao G."/>
            <person name="Zheng P."/>
            <person name="Cen K."/>
            <person name="Zhan S."/>
            <person name="Wang C."/>
        </authorList>
    </citation>
    <scope>NUCLEOTIDE SEQUENCE [LARGE SCALE GENOMIC DNA]</scope>
    <source>
        <strain evidence="10 11">ARSEF 7405</strain>
    </source>
</reference>
<comment type="caution">
    <text evidence="10">The sequence shown here is derived from an EMBL/GenBank/DDBJ whole genome shotgun (WGS) entry which is preliminary data.</text>
</comment>
<feature type="compositionally biased region" description="Acidic residues" evidence="8">
    <location>
        <begin position="318"/>
        <end position="330"/>
    </location>
</feature>
<dbReference type="GO" id="GO:0005789">
    <property type="term" value="C:endoplasmic reticulum membrane"/>
    <property type="evidence" value="ECO:0007669"/>
    <property type="project" value="UniProtKB-SubCell"/>
</dbReference>
<dbReference type="SUPFAM" id="SSF50911">
    <property type="entry name" value="Mannose 6-phosphate receptor domain"/>
    <property type="match status" value="1"/>
</dbReference>
<evidence type="ECO:0000256" key="5">
    <source>
        <dbReference type="ARBA" id="ARBA00022824"/>
    </source>
</evidence>
<dbReference type="AlphaFoldDB" id="A0A167VU53"/>
<keyword evidence="5 7" id="KW-0256">Endoplasmic reticulum</keyword>
<evidence type="ECO:0000256" key="3">
    <source>
        <dbReference type="ARBA" id="ARBA00022729"/>
    </source>
</evidence>
<dbReference type="GO" id="GO:0030246">
    <property type="term" value="F:carbohydrate binding"/>
    <property type="evidence" value="ECO:0007669"/>
    <property type="project" value="UniProtKB-UniRule"/>
</dbReference>
<dbReference type="InterPro" id="IPR045149">
    <property type="entry name" value="OS-9-like"/>
</dbReference>
<dbReference type="PROSITE" id="PS51914">
    <property type="entry name" value="MRH"/>
    <property type="match status" value="1"/>
</dbReference>
<organism evidence="10 11">
    <name type="scientific">Ascosphaera apis ARSEF 7405</name>
    <dbReference type="NCBI Taxonomy" id="392613"/>
    <lineage>
        <taxon>Eukaryota</taxon>
        <taxon>Fungi</taxon>
        <taxon>Dikarya</taxon>
        <taxon>Ascomycota</taxon>
        <taxon>Pezizomycotina</taxon>
        <taxon>Eurotiomycetes</taxon>
        <taxon>Eurotiomycetidae</taxon>
        <taxon>Onygenales</taxon>
        <taxon>Ascosphaeraceae</taxon>
        <taxon>Ascosphaera</taxon>
    </lineage>
</organism>
<evidence type="ECO:0000256" key="8">
    <source>
        <dbReference type="SAM" id="MobiDB-lite"/>
    </source>
</evidence>
<keyword evidence="11" id="KW-1185">Reference proteome</keyword>
<dbReference type="OrthoDB" id="448954at2759"/>
<dbReference type="InterPro" id="IPR044865">
    <property type="entry name" value="MRH_dom"/>
</dbReference>
<evidence type="ECO:0000256" key="1">
    <source>
        <dbReference type="ARBA" id="ARBA00004367"/>
    </source>
</evidence>
<evidence type="ECO:0000313" key="10">
    <source>
        <dbReference type="EMBL" id="KZZ88011.1"/>
    </source>
</evidence>
<evidence type="ECO:0000259" key="9">
    <source>
        <dbReference type="PROSITE" id="PS51914"/>
    </source>
</evidence>
<evidence type="ECO:0000256" key="7">
    <source>
        <dbReference type="RuleBase" id="RU369099"/>
    </source>
</evidence>
<dbReference type="Pfam" id="PF07915">
    <property type="entry name" value="PRKCSH"/>
    <property type="match status" value="1"/>
</dbReference>
<dbReference type="GO" id="GO:0030970">
    <property type="term" value="P:retrograde protein transport, ER to cytosol"/>
    <property type="evidence" value="ECO:0007669"/>
    <property type="project" value="TreeGrafter"/>
</dbReference>
<dbReference type="EMBL" id="AZGZ01000029">
    <property type="protein sequence ID" value="KZZ88011.1"/>
    <property type="molecule type" value="Genomic_DNA"/>
</dbReference>
<keyword evidence="7" id="KW-0472">Membrane</keyword>
<feature type="domain" description="MRH" evidence="9">
    <location>
        <begin position="1"/>
        <end position="120"/>
    </location>
</feature>
<feature type="compositionally biased region" description="Basic and acidic residues" evidence="8">
    <location>
        <begin position="284"/>
        <end position="317"/>
    </location>
</feature>
<dbReference type="InterPro" id="IPR009011">
    <property type="entry name" value="Man6P_isomerase_rcpt-bd_dom_sf"/>
</dbReference>
<dbReference type="GO" id="GO:0005788">
    <property type="term" value="C:endoplasmic reticulum lumen"/>
    <property type="evidence" value="ECO:0007669"/>
    <property type="project" value="UniProtKB-UniRule"/>
</dbReference>
<keyword evidence="3" id="KW-0732">Signal</keyword>
<comment type="similarity">
    <text evidence="2 7">Belongs to the OS-9 family.</text>
</comment>
<evidence type="ECO:0000256" key="6">
    <source>
        <dbReference type="ARBA" id="ARBA00023157"/>
    </source>
</evidence>
<keyword evidence="4 7" id="KW-0430">Lectin</keyword>
<dbReference type="VEuPathDB" id="FungiDB:AAP_05277"/>
<dbReference type="PANTHER" id="PTHR15414:SF0">
    <property type="entry name" value="ENDOPLASMIC RETICULUM LECTIN 1"/>
    <property type="match status" value="1"/>
</dbReference>
<keyword evidence="6" id="KW-1015">Disulfide bond</keyword>
<sequence>MNEIRQFHALPPGNGIPFYPPVEDKNAKAYVLGRFMPEQDTERTEGVPSTDLADLQSTGDSRYLVQRLGHGTKCDLTDKRRQIEIHFYCHPQSTDRIAYIKETTTCNYLMVIFTPRLCNDPAFQPARQDDANQINCKLIIKPEELPEWEAAIEKAKADEEEESKVQEEREKEGGKKMDEHPIIADIRVGGRALLDKDGNVLETGQLAEVAGREHFEIVASNKKGQTRKLSKREYEKLGMTPERLEQLERELEGLSQGNGWQLELVTVHGELSLRGVLDTDTGTEETKGESAGEGNKKPQKERVNGDDQGQSERKREEDDNEQEDNGDAAEEIIPRHEEL</sequence>
<dbReference type="Proteomes" id="UP000242877">
    <property type="component" value="Unassembled WGS sequence"/>
</dbReference>
<dbReference type="GO" id="GO:0030968">
    <property type="term" value="P:endoplasmic reticulum unfolded protein response"/>
    <property type="evidence" value="ECO:0007669"/>
    <property type="project" value="UniProtKB-UniRule"/>
</dbReference>
<feature type="region of interest" description="Disordered" evidence="8">
    <location>
        <begin position="276"/>
        <end position="339"/>
    </location>
</feature>
<gene>
    <name evidence="10" type="ORF">AAP_05277</name>
</gene>
<proteinExistence type="inferred from homology"/>
<evidence type="ECO:0000256" key="4">
    <source>
        <dbReference type="ARBA" id="ARBA00022734"/>
    </source>
</evidence>
<comment type="function">
    <text evidence="7">Lectin involved in the quality control of the secretory pathway. As a member of the endoplasmic reticulum-associated degradation lumenal (ERAD-L) surveillance system, targets misfolded endoplasmic reticulum lumenal glycoproteins for degradation.</text>
</comment>
<dbReference type="PANTHER" id="PTHR15414">
    <property type="entry name" value="OS-9-RELATED"/>
    <property type="match status" value="1"/>
</dbReference>